<keyword evidence="3" id="KW-1185">Reference proteome</keyword>
<feature type="domain" description="Arc-like DNA binding" evidence="1">
    <location>
        <begin position="2"/>
        <end position="38"/>
    </location>
</feature>
<evidence type="ECO:0000313" key="2">
    <source>
        <dbReference type="EMBL" id="KCV38299.1"/>
    </source>
</evidence>
<dbReference type="Gene3D" id="1.10.1220.10">
    <property type="entry name" value="Met repressor-like"/>
    <property type="match status" value="1"/>
</dbReference>
<dbReference type="InterPro" id="IPR010985">
    <property type="entry name" value="Ribbon_hlx_hlx"/>
</dbReference>
<evidence type="ECO:0000259" key="1">
    <source>
        <dbReference type="Pfam" id="PF03869"/>
    </source>
</evidence>
<sequence>MLRLPGDLRARVKAQAARNRRSMNAEIVLMIERGLEKGNAPTAATVGALDVQ</sequence>
<dbReference type="Pfam" id="PF03869">
    <property type="entry name" value="Arc"/>
    <property type="match status" value="1"/>
</dbReference>
<protein>
    <submittedName>
        <fullName evidence="2">Arc-like DNA binding domain protein</fullName>
    </submittedName>
</protein>
<gene>
    <name evidence="2" type="ORF">L490_5299</name>
</gene>
<evidence type="ECO:0000313" key="3">
    <source>
        <dbReference type="Proteomes" id="UP000025756"/>
    </source>
</evidence>
<organism evidence="2 3">
    <name type="scientific">Bordetella bronchiseptica 00-P-2796</name>
    <dbReference type="NCBI Taxonomy" id="1331199"/>
    <lineage>
        <taxon>Bacteria</taxon>
        <taxon>Pseudomonadati</taxon>
        <taxon>Pseudomonadota</taxon>
        <taxon>Betaproteobacteria</taxon>
        <taxon>Burkholderiales</taxon>
        <taxon>Alcaligenaceae</taxon>
        <taxon>Bordetella</taxon>
    </lineage>
</organism>
<dbReference type="Proteomes" id="UP000025756">
    <property type="component" value="Unassembled WGS sequence"/>
</dbReference>
<name>A0ABR4RKI4_BORBO</name>
<accession>A0ABR4RKI4</accession>
<dbReference type="EMBL" id="JGWH01000014">
    <property type="protein sequence ID" value="KCV38299.1"/>
    <property type="molecule type" value="Genomic_DNA"/>
</dbReference>
<proteinExistence type="predicted"/>
<dbReference type="SUPFAM" id="SSF47598">
    <property type="entry name" value="Ribbon-helix-helix"/>
    <property type="match status" value="1"/>
</dbReference>
<comment type="caution">
    <text evidence="2">The sequence shown here is derived from an EMBL/GenBank/DDBJ whole genome shotgun (WGS) entry which is preliminary data.</text>
</comment>
<reference evidence="2 3" key="1">
    <citation type="submission" date="2014-03" db="EMBL/GenBank/DDBJ databases">
        <title>Genome sequence of Bordetella bronchiseptica.</title>
        <authorList>
            <person name="Harvill E."/>
            <person name="Goodfield L.L."/>
            <person name="Ivanov Y.V."/>
            <person name="Meyer J.A."/>
            <person name="Muse S.J."/>
            <person name="Jacobs N."/>
            <person name="Bendor L."/>
            <person name="Smallridge W.E."/>
            <person name="Brinkac L.M."/>
            <person name="Sanka R."/>
            <person name="Kim M."/>
            <person name="Losada L."/>
        </authorList>
    </citation>
    <scope>NUCLEOTIDE SEQUENCE [LARGE SCALE GENOMIC DNA]</scope>
    <source>
        <strain evidence="2 3">00-P-2796</strain>
    </source>
</reference>
<dbReference type="InterPro" id="IPR013321">
    <property type="entry name" value="Arc_rbn_hlx_hlx"/>
</dbReference>
<dbReference type="InterPro" id="IPR005569">
    <property type="entry name" value="Arc_DNA-bd_dom"/>
</dbReference>